<organism evidence="1 2">
    <name type="scientific">Paractinoplanes hotanensis</name>
    <dbReference type="NCBI Taxonomy" id="2906497"/>
    <lineage>
        <taxon>Bacteria</taxon>
        <taxon>Bacillati</taxon>
        <taxon>Actinomycetota</taxon>
        <taxon>Actinomycetes</taxon>
        <taxon>Micromonosporales</taxon>
        <taxon>Micromonosporaceae</taxon>
        <taxon>Paractinoplanes</taxon>
    </lineage>
</organism>
<dbReference type="RefSeq" id="WP_251797157.1">
    <property type="nucleotide sequence ID" value="NZ_JAMQOL010000008.1"/>
</dbReference>
<dbReference type="EMBL" id="JAMQOL010000008">
    <property type="protein sequence ID" value="MCM4077272.1"/>
    <property type="molecule type" value="Genomic_DNA"/>
</dbReference>
<gene>
    <name evidence="1" type="ORF">LXN57_06800</name>
</gene>
<keyword evidence="2" id="KW-1185">Reference proteome</keyword>
<sequence length="265" mass="27399">MRRWWLTSLVGVWIVALGGLVVWSVDHDRATVPEQRDIDLALADLERAAGVVYAAADGDDRAVVLGELQLTRDCRITPVRSGLAAARAVTVYVADTKTAEAVEQIAAGLPADWATDWGRSSAGTRVSLHADAGNFVGIDLSSPAVATTFTLRLTTGCRPLDGEVPRGAGEASPSPAPALLSTVVGALGGNVGEPVVHAVTCPSGGVAGSWTVAGVSTPDDLPGHLRPAGEVVHADETVRAYRNRDDSVVVRPEGAQLSVTVSTPC</sequence>
<evidence type="ECO:0000313" key="1">
    <source>
        <dbReference type="EMBL" id="MCM4077272.1"/>
    </source>
</evidence>
<protein>
    <submittedName>
        <fullName evidence="1">Uncharacterized protein</fullName>
    </submittedName>
</protein>
<comment type="caution">
    <text evidence="1">The sequence shown here is derived from an EMBL/GenBank/DDBJ whole genome shotgun (WGS) entry which is preliminary data.</text>
</comment>
<proteinExistence type="predicted"/>
<reference evidence="1 2" key="1">
    <citation type="submission" date="2022-06" db="EMBL/GenBank/DDBJ databases">
        <title>Actinoplanes abujensis sp. nov., isolated from Nigerian arid soil.</title>
        <authorList>
            <person name="Ding P."/>
        </authorList>
    </citation>
    <scope>NUCLEOTIDE SEQUENCE [LARGE SCALE GENOMIC DNA]</scope>
    <source>
        <strain evidence="2">TRM88002</strain>
    </source>
</reference>
<name>A0ABT0XU09_9ACTN</name>
<accession>A0ABT0XU09</accession>
<dbReference type="Proteomes" id="UP001523216">
    <property type="component" value="Unassembled WGS sequence"/>
</dbReference>
<evidence type="ECO:0000313" key="2">
    <source>
        <dbReference type="Proteomes" id="UP001523216"/>
    </source>
</evidence>